<dbReference type="Proteomes" id="UP000265520">
    <property type="component" value="Unassembled WGS sequence"/>
</dbReference>
<name>A0A392QSD9_9FABA</name>
<dbReference type="AlphaFoldDB" id="A0A392QSD9"/>
<keyword evidence="2" id="KW-1185">Reference proteome</keyword>
<evidence type="ECO:0000313" key="2">
    <source>
        <dbReference type="Proteomes" id="UP000265520"/>
    </source>
</evidence>
<protein>
    <submittedName>
        <fullName evidence="1">Beta-galactosidase 13-like</fullName>
    </submittedName>
</protein>
<sequence length="76" mass="8642">MIASQHNSRNFEKSKTANNFKWEVFHEPIPTAAELAAKQKLPAELYSLLKDTTDYGWYTTSVELGPEDLPKKNDVS</sequence>
<feature type="non-terminal residue" evidence="1">
    <location>
        <position position="76"/>
    </location>
</feature>
<evidence type="ECO:0000313" key="1">
    <source>
        <dbReference type="EMBL" id="MCI27198.1"/>
    </source>
</evidence>
<comment type="caution">
    <text evidence="1">The sequence shown here is derived from an EMBL/GenBank/DDBJ whole genome shotgun (WGS) entry which is preliminary data.</text>
</comment>
<reference evidence="1 2" key="1">
    <citation type="journal article" date="2018" name="Front. Plant Sci.">
        <title>Red Clover (Trifolium pratense) and Zigzag Clover (T. medium) - A Picture of Genomic Similarities and Differences.</title>
        <authorList>
            <person name="Dluhosova J."/>
            <person name="Istvanek J."/>
            <person name="Nedelnik J."/>
            <person name="Repkova J."/>
        </authorList>
    </citation>
    <scope>NUCLEOTIDE SEQUENCE [LARGE SCALE GENOMIC DNA]</scope>
    <source>
        <strain evidence="2">cv. 10/8</strain>
        <tissue evidence="1">Leaf</tissue>
    </source>
</reference>
<organism evidence="1 2">
    <name type="scientific">Trifolium medium</name>
    <dbReference type="NCBI Taxonomy" id="97028"/>
    <lineage>
        <taxon>Eukaryota</taxon>
        <taxon>Viridiplantae</taxon>
        <taxon>Streptophyta</taxon>
        <taxon>Embryophyta</taxon>
        <taxon>Tracheophyta</taxon>
        <taxon>Spermatophyta</taxon>
        <taxon>Magnoliopsida</taxon>
        <taxon>eudicotyledons</taxon>
        <taxon>Gunneridae</taxon>
        <taxon>Pentapetalae</taxon>
        <taxon>rosids</taxon>
        <taxon>fabids</taxon>
        <taxon>Fabales</taxon>
        <taxon>Fabaceae</taxon>
        <taxon>Papilionoideae</taxon>
        <taxon>50 kb inversion clade</taxon>
        <taxon>NPAAA clade</taxon>
        <taxon>Hologalegina</taxon>
        <taxon>IRL clade</taxon>
        <taxon>Trifolieae</taxon>
        <taxon>Trifolium</taxon>
    </lineage>
</organism>
<accession>A0A392QSD9</accession>
<dbReference type="EMBL" id="LXQA010157899">
    <property type="protein sequence ID" value="MCI27198.1"/>
    <property type="molecule type" value="Genomic_DNA"/>
</dbReference>
<proteinExistence type="predicted"/>